<name>A0A1I7Z711_9BILA</name>
<reference evidence="2" key="1">
    <citation type="submission" date="2016-11" db="UniProtKB">
        <authorList>
            <consortium name="WormBaseParasite"/>
        </authorList>
    </citation>
    <scope>IDENTIFICATION</scope>
</reference>
<keyword evidence="1" id="KW-1185">Reference proteome</keyword>
<dbReference type="AlphaFoldDB" id="A0A1I7Z711"/>
<dbReference type="WBParaSite" id="L893_g23500.t1">
    <property type="protein sequence ID" value="L893_g23500.t1"/>
    <property type="gene ID" value="L893_g23500"/>
</dbReference>
<evidence type="ECO:0000313" key="1">
    <source>
        <dbReference type="Proteomes" id="UP000095287"/>
    </source>
</evidence>
<evidence type="ECO:0000313" key="2">
    <source>
        <dbReference type="WBParaSite" id="L893_g23500.t1"/>
    </source>
</evidence>
<proteinExistence type="predicted"/>
<dbReference type="Proteomes" id="UP000095287">
    <property type="component" value="Unplaced"/>
</dbReference>
<protein>
    <submittedName>
        <fullName evidence="2">Glutamate--cysteine ligase</fullName>
    </submittedName>
</protein>
<accession>A0A1I7Z711</accession>
<sequence length="79" mass="9303">MAHIKDTVLDSTFMQNILDHWKENGRLNFKLEYNCLNKDPNGYRLLVNDIPYCITKPEKVRHSLLTPHLTESLTTDQEM</sequence>
<organism evidence="1 2">
    <name type="scientific">Steinernema glaseri</name>
    <dbReference type="NCBI Taxonomy" id="37863"/>
    <lineage>
        <taxon>Eukaryota</taxon>
        <taxon>Metazoa</taxon>
        <taxon>Ecdysozoa</taxon>
        <taxon>Nematoda</taxon>
        <taxon>Chromadorea</taxon>
        <taxon>Rhabditida</taxon>
        <taxon>Tylenchina</taxon>
        <taxon>Panagrolaimomorpha</taxon>
        <taxon>Strongyloidoidea</taxon>
        <taxon>Steinernematidae</taxon>
        <taxon>Steinernema</taxon>
    </lineage>
</organism>